<keyword evidence="5" id="KW-1185">Reference proteome</keyword>
<dbReference type="InterPro" id="IPR036271">
    <property type="entry name" value="Tet_transcr_reg_TetR-rel_C_sf"/>
</dbReference>
<evidence type="ECO:0000256" key="2">
    <source>
        <dbReference type="PROSITE-ProRule" id="PRU00335"/>
    </source>
</evidence>
<dbReference type="PANTHER" id="PTHR30328:SF54">
    <property type="entry name" value="HTH-TYPE TRANSCRIPTIONAL REPRESSOR SCO4008"/>
    <property type="match status" value="1"/>
</dbReference>
<accession>A0A2W7NI20</accession>
<dbReference type="AlphaFoldDB" id="A0A2W7NI20"/>
<name>A0A2W7NI20_9BACT</name>
<dbReference type="GO" id="GO:0003677">
    <property type="term" value="F:DNA binding"/>
    <property type="evidence" value="ECO:0007669"/>
    <property type="project" value="UniProtKB-UniRule"/>
</dbReference>
<evidence type="ECO:0000259" key="3">
    <source>
        <dbReference type="PROSITE" id="PS50977"/>
    </source>
</evidence>
<dbReference type="PRINTS" id="PR00455">
    <property type="entry name" value="HTHTETR"/>
</dbReference>
<dbReference type="PROSITE" id="PS50977">
    <property type="entry name" value="HTH_TETR_2"/>
    <property type="match status" value="1"/>
</dbReference>
<reference evidence="4 5" key="1">
    <citation type="submission" date="2018-06" db="EMBL/GenBank/DDBJ databases">
        <title>Genomic Encyclopedia of Archaeal and Bacterial Type Strains, Phase II (KMG-II): from individual species to whole genera.</title>
        <authorList>
            <person name="Goeker M."/>
        </authorList>
    </citation>
    <scope>NUCLEOTIDE SEQUENCE [LARGE SCALE GENOMIC DNA]</scope>
    <source>
        <strain evidence="4 5">DSM 6779</strain>
    </source>
</reference>
<dbReference type="RefSeq" id="WP_111444994.1">
    <property type="nucleotide sequence ID" value="NZ_QKZK01000008.1"/>
</dbReference>
<feature type="DNA-binding region" description="H-T-H motif" evidence="2">
    <location>
        <begin position="31"/>
        <end position="50"/>
    </location>
</feature>
<dbReference type="PANTHER" id="PTHR30328">
    <property type="entry name" value="TRANSCRIPTIONAL REPRESSOR"/>
    <property type="match status" value="1"/>
</dbReference>
<dbReference type="Gene3D" id="1.10.357.10">
    <property type="entry name" value="Tetracycline Repressor, domain 2"/>
    <property type="match status" value="1"/>
</dbReference>
<evidence type="ECO:0000313" key="4">
    <source>
        <dbReference type="EMBL" id="PZX17877.1"/>
    </source>
</evidence>
<dbReference type="OrthoDB" id="9789566at2"/>
<keyword evidence="1 2" id="KW-0238">DNA-binding</keyword>
<sequence>MTDQAKEKETRESILRAAREVFVEKGLNGARMQEIANRAGINKALLHYYFNNKETLFDFVFKEAFSQFWPRINEELLRDVPFRSVVKAVVHGYMTMLRERPYLPNFILNELHTNPDRLERLMKEAGFHPEVLIAKIQQEIEHGTCRAFDPREIIINVISLSMFPFAARPLMQRVWFGNDPEQYEQFINRRAETLVQFLDSALFFNAQQNPEGL</sequence>
<dbReference type="Pfam" id="PF00440">
    <property type="entry name" value="TetR_N"/>
    <property type="match status" value="1"/>
</dbReference>
<dbReference type="InterPro" id="IPR009057">
    <property type="entry name" value="Homeodomain-like_sf"/>
</dbReference>
<protein>
    <submittedName>
        <fullName evidence="4">TetR family transcriptional regulator</fullName>
    </submittedName>
</protein>
<proteinExistence type="predicted"/>
<organism evidence="4 5">
    <name type="scientific">Breznakibacter xylanolyticus</name>
    <dbReference type="NCBI Taxonomy" id="990"/>
    <lineage>
        <taxon>Bacteria</taxon>
        <taxon>Pseudomonadati</taxon>
        <taxon>Bacteroidota</taxon>
        <taxon>Bacteroidia</taxon>
        <taxon>Marinilabiliales</taxon>
        <taxon>Marinilabiliaceae</taxon>
        <taxon>Breznakibacter</taxon>
    </lineage>
</organism>
<gene>
    <name evidence="4" type="ORF">LX69_01290</name>
</gene>
<comment type="caution">
    <text evidence="4">The sequence shown here is derived from an EMBL/GenBank/DDBJ whole genome shotgun (WGS) entry which is preliminary data.</text>
</comment>
<dbReference type="Proteomes" id="UP000249239">
    <property type="component" value="Unassembled WGS sequence"/>
</dbReference>
<evidence type="ECO:0000256" key="1">
    <source>
        <dbReference type="ARBA" id="ARBA00023125"/>
    </source>
</evidence>
<evidence type="ECO:0000313" key="5">
    <source>
        <dbReference type="Proteomes" id="UP000249239"/>
    </source>
</evidence>
<dbReference type="SUPFAM" id="SSF46689">
    <property type="entry name" value="Homeodomain-like"/>
    <property type="match status" value="1"/>
</dbReference>
<dbReference type="InterPro" id="IPR001647">
    <property type="entry name" value="HTH_TetR"/>
</dbReference>
<dbReference type="SUPFAM" id="SSF48498">
    <property type="entry name" value="Tetracyclin repressor-like, C-terminal domain"/>
    <property type="match status" value="1"/>
</dbReference>
<dbReference type="InterPro" id="IPR050109">
    <property type="entry name" value="HTH-type_TetR-like_transc_reg"/>
</dbReference>
<feature type="domain" description="HTH tetR-type" evidence="3">
    <location>
        <begin position="8"/>
        <end position="68"/>
    </location>
</feature>
<dbReference type="EMBL" id="QKZK01000008">
    <property type="protein sequence ID" value="PZX17877.1"/>
    <property type="molecule type" value="Genomic_DNA"/>
</dbReference>